<gene>
    <name evidence="2" type="ORF">B0J12DRAFT_358871</name>
</gene>
<comment type="caution">
    <text evidence="2">The sequence shown here is derived from an EMBL/GenBank/DDBJ whole genome shotgun (WGS) entry which is preliminary data.</text>
</comment>
<feature type="compositionally biased region" description="Low complexity" evidence="1">
    <location>
        <begin position="261"/>
        <end position="278"/>
    </location>
</feature>
<protein>
    <submittedName>
        <fullName evidence="2">Uncharacterized protein</fullName>
    </submittedName>
</protein>
<sequence length="417" mass="45481">MPRRLPWLNTAPAKPHRQAAAHAAKKQRLHSPGPLDDLDSPHRASPARKGKARTTRTPSSSPPPQPPRQECMREGYAADDIWMMVEDEFIDTARLFTQHLHHAEYHRLERVAREKNATALQNISRPVVARGKMSTESQRKYEAQTRAERRAGVLRDIERAGKDLEESEDDAPWARDPYLGGLMSGSQDSTIPLSTIAGIKSKTRAAAGYVGAPLKPPPRNIGTLKPSTVQASKSSVAGLAKEIRRAAASSDEEDLDRYSSSRKPTTTVSVRRSSASSTDLADAREASMPPPKPAKHSAPSQTPLTQCSSFNSRTEPRSNTFQASSTSARAQPSVSTASTSSATGVTKSTKRKVLTSRFASFSAFSELDEVLQPKTDEGAKKSPGKPPEKPSNPSMTKDRDHKEKKSISADEIPTFLF</sequence>
<keyword evidence="3" id="KW-1185">Reference proteome</keyword>
<name>A0ABQ8FUF3_9PEZI</name>
<feature type="compositionally biased region" description="Polar residues" evidence="1">
    <location>
        <begin position="301"/>
        <end position="332"/>
    </location>
</feature>
<organism evidence="2 3">
    <name type="scientific">Macrophomina phaseolina</name>
    <dbReference type="NCBI Taxonomy" id="35725"/>
    <lineage>
        <taxon>Eukaryota</taxon>
        <taxon>Fungi</taxon>
        <taxon>Dikarya</taxon>
        <taxon>Ascomycota</taxon>
        <taxon>Pezizomycotina</taxon>
        <taxon>Dothideomycetes</taxon>
        <taxon>Dothideomycetes incertae sedis</taxon>
        <taxon>Botryosphaeriales</taxon>
        <taxon>Botryosphaeriaceae</taxon>
        <taxon>Macrophomina</taxon>
    </lineage>
</organism>
<feature type="compositionally biased region" description="Polar residues" evidence="1">
    <location>
        <begin position="225"/>
        <end position="235"/>
    </location>
</feature>
<feature type="compositionally biased region" description="Basic residues" evidence="1">
    <location>
        <begin position="45"/>
        <end position="54"/>
    </location>
</feature>
<feature type="compositionally biased region" description="Low complexity" evidence="1">
    <location>
        <begin position="333"/>
        <end position="347"/>
    </location>
</feature>
<evidence type="ECO:0000256" key="1">
    <source>
        <dbReference type="SAM" id="MobiDB-lite"/>
    </source>
</evidence>
<accession>A0ABQ8FUF3</accession>
<proteinExistence type="predicted"/>
<feature type="region of interest" description="Disordered" evidence="1">
    <location>
        <begin position="209"/>
        <end position="352"/>
    </location>
</feature>
<dbReference type="EMBL" id="JAGTJR010000052">
    <property type="protein sequence ID" value="KAH7027145.1"/>
    <property type="molecule type" value="Genomic_DNA"/>
</dbReference>
<dbReference type="Proteomes" id="UP000774617">
    <property type="component" value="Unassembled WGS sequence"/>
</dbReference>
<feature type="region of interest" description="Disordered" evidence="1">
    <location>
        <begin position="1"/>
        <end position="71"/>
    </location>
</feature>
<feature type="compositionally biased region" description="Basic and acidic residues" evidence="1">
    <location>
        <begin position="396"/>
        <end position="408"/>
    </location>
</feature>
<evidence type="ECO:0000313" key="3">
    <source>
        <dbReference type="Proteomes" id="UP000774617"/>
    </source>
</evidence>
<reference evidence="2 3" key="1">
    <citation type="journal article" date="2021" name="Nat. Commun.">
        <title>Genetic determinants of endophytism in the Arabidopsis root mycobiome.</title>
        <authorList>
            <person name="Mesny F."/>
            <person name="Miyauchi S."/>
            <person name="Thiergart T."/>
            <person name="Pickel B."/>
            <person name="Atanasova L."/>
            <person name="Karlsson M."/>
            <person name="Huettel B."/>
            <person name="Barry K.W."/>
            <person name="Haridas S."/>
            <person name="Chen C."/>
            <person name="Bauer D."/>
            <person name="Andreopoulos W."/>
            <person name="Pangilinan J."/>
            <person name="LaButti K."/>
            <person name="Riley R."/>
            <person name="Lipzen A."/>
            <person name="Clum A."/>
            <person name="Drula E."/>
            <person name="Henrissat B."/>
            <person name="Kohler A."/>
            <person name="Grigoriev I.V."/>
            <person name="Martin F.M."/>
            <person name="Hacquard S."/>
        </authorList>
    </citation>
    <scope>NUCLEOTIDE SEQUENCE [LARGE SCALE GENOMIC DNA]</scope>
    <source>
        <strain evidence="2 3">MPI-SDFR-AT-0080</strain>
    </source>
</reference>
<feature type="region of interest" description="Disordered" evidence="1">
    <location>
        <begin position="365"/>
        <end position="417"/>
    </location>
</feature>
<evidence type="ECO:0000313" key="2">
    <source>
        <dbReference type="EMBL" id="KAH7027145.1"/>
    </source>
</evidence>
<feature type="compositionally biased region" description="Basic residues" evidence="1">
    <location>
        <begin position="14"/>
        <end position="29"/>
    </location>
</feature>